<dbReference type="GO" id="GO:0005789">
    <property type="term" value="C:endoplasmic reticulum membrane"/>
    <property type="evidence" value="ECO:0007669"/>
    <property type="project" value="TreeGrafter"/>
</dbReference>
<dbReference type="CDD" id="cd06257">
    <property type="entry name" value="DnaJ"/>
    <property type="match status" value="1"/>
</dbReference>
<dbReference type="PROSITE" id="PS50076">
    <property type="entry name" value="DNAJ_2"/>
    <property type="match status" value="1"/>
</dbReference>
<reference evidence="2" key="2">
    <citation type="submission" date="2014-07" db="EMBL/GenBank/DDBJ databases">
        <authorList>
            <person name="Hull J."/>
        </authorList>
    </citation>
    <scope>NUCLEOTIDE SEQUENCE</scope>
</reference>
<protein>
    <recommendedName>
        <fullName evidence="1">J domain-containing protein</fullName>
    </recommendedName>
</protein>
<dbReference type="GO" id="GO:0071218">
    <property type="term" value="P:cellular response to misfolded protein"/>
    <property type="evidence" value="ECO:0007669"/>
    <property type="project" value="TreeGrafter"/>
</dbReference>
<dbReference type="AlphaFoldDB" id="A0A0A9Y1S1"/>
<dbReference type="InterPro" id="IPR051100">
    <property type="entry name" value="DnaJ_subfamily_B/C"/>
</dbReference>
<reference evidence="2" key="1">
    <citation type="journal article" date="2014" name="PLoS ONE">
        <title>Transcriptome-Based Identification of ABC Transporters in the Western Tarnished Plant Bug Lygus hesperus.</title>
        <authorList>
            <person name="Hull J.J."/>
            <person name="Chaney K."/>
            <person name="Geib S.M."/>
            <person name="Fabrick J.A."/>
            <person name="Brent C.S."/>
            <person name="Walsh D."/>
            <person name="Lavine L.C."/>
        </authorList>
    </citation>
    <scope>NUCLEOTIDE SEQUENCE</scope>
</reference>
<dbReference type="Pfam" id="PF00226">
    <property type="entry name" value="DnaJ"/>
    <property type="match status" value="1"/>
</dbReference>
<dbReference type="InterPro" id="IPR036869">
    <property type="entry name" value="J_dom_sf"/>
</dbReference>
<dbReference type="GO" id="GO:0030544">
    <property type="term" value="F:Hsp70 protein binding"/>
    <property type="evidence" value="ECO:0007669"/>
    <property type="project" value="TreeGrafter"/>
</dbReference>
<gene>
    <name evidence="2" type="ORF">CM83_2154</name>
</gene>
<accession>A0A0A9Y1S1</accession>
<proteinExistence type="predicted"/>
<organism evidence="2">
    <name type="scientific">Lygus hesperus</name>
    <name type="common">Western plant bug</name>
    <dbReference type="NCBI Taxonomy" id="30085"/>
    <lineage>
        <taxon>Eukaryota</taxon>
        <taxon>Metazoa</taxon>
        <taxon>Ecdysozoa</taxon>
        <taxon>Arthropoda</taxon>
        <taxon>Hexapoda</taxon>
        <taxon>Insecta</taxon>
        <taxon>Pterygota</taxon>
        <taxon>Neoptera</taxon>
        <taxon>Paraneoptera</taxon>
        <taxon>Hemiptera</taxon>
        <taxon>Heteroptera</taxon>
        <taxon>Panheteroptera</taxon>
        <taxon>Cimicomorpha</taxon>
        <taxon>Miridae</taxon>
        <taxon>Mirini</taxon>
        <taxon>Lygus</taxon>
    </lineage>
</organism>
<dbReference type="InterPro" id="IPR001623">
    <property type="entry name" value="DnaJ_domain"/>
</dbReference>
<dbReference type="PANTHER" id="PTHR43908:SF3">
    <property type="entry name" value="AT29763P-RELATED"/>
    <property type="match status" value="1"/>
</dbReference>
<dbReference type="Gene3D" id="1.10.287.110">
    <property type="entry name" value="DnaJ domain"/>
    <property type="match status" value="1"/>
</dbReference>
<dbReference type="SMART" id="SM00271">
    <property type="entry name" value="DnaJ"/>
    <property type="match status" value="1"/>
</dbReference>
<dbReference type="PRINTS" id="PR00625">
    <property type="entry name" value="JDOMAIN"/>
</dbReference>
<dbReference type="PANTHER" id="PTHR43908">
    <property type="entry name" value="AT29763P-RELATED"/>
    <property type="match status" value="1"/>
</dbReference>
<sequence length="137" mass="16055">MYYRTLQVKRKATFIEIKEAYKRLALLTHPDKCNGAQERFLSIRKAYEVLGDAALRREYDATLRRLREMTLQRRNFVRPAPLQCVFRPVLFPLVDGHSYTFEAATHLLRCGVEHGDLITFNDKVGYFIGFAADDYLY</sequence>
<evidence type="ECO:0000313" key="2">
    <source>
        <dbReference type="EMBL" id="JAG27007.1"/>
    </source>
</evidence>
<evidence type="ECO:0000259" key="1">
    <source>
        <dbReference type="PROSITE" id="PS50076"/>
    </source>
</evidence>
<name>A0A0A9Y1S1_LYGHE</name>
<dbReference type="EMBL" id="GBHO01016597">
    <property type="protein sequence ID" value="JAG27007.1"/>
    <property type="molecule type" value="Transcribed_RNA"/>
</dbReference>
<dbReference type="SUPFAM" id="SSF46565">
    <property type="entry name" value="Chaperone J-domain"/>
    <property type="match status" value="1"/>
</dbReference>
<feature type="domain" description="J" evidence="1">
    <location>
        <begin position="1"/>
        <end position="63"/>
    </location>
</feature>